<dbReference type="KEGG" id="vnx:VNE69_01169"/>
<name>A0AAX4J8I9_9MICR</name>
<dbReference type="GeneID" id="90540033"/>
<protein>
    <submittedName>
        <fullName evidence="1">Uncharacterized protein</fullName>
    </submittedName>
</protein>
<organism evidence="1 2">
    <name type="scientific">Vairimorpha necatrix</name>
    <dbReference type="NCBI Taxonomy" id="6039"/>
    <lineage>
        <taxon>Eukaryota</taxon>
        <taxon>Fungi</taxon>
        <taxon>Fungi incertae sedis</taxon>
        <taxon>Microsporidia</taxon>
        <taxon>Nosematidae</taxon>
        <taxon>Vairimorpha</taxon>
    </lineage>
</organism>
<accession>A0AAX4J8I9</accession>
<gene>
    <name evidence="1" type="ORF">VNE69_01169</name>
</gene>
<dbReference type="Proteomes" id="UP001334084">
    <property type="component" value="Chromosome 1"/>
</dbReference>
<reference evidence="1" key="1">
    <citation type="journal article" date="2024" name="BMC Genomics">
        <title>Functional annotation of a divergent genome using sequence and structure-based similarity.</title>
        <authorList>
            <person name="Svedberg D."/>
            <person name="Winiger R.R."/>
            <person name="Berg A."/>
            <person name="Sharma H."/>
            <person name="Tellgren-Roth C."/>
            <person name="Debrunner-Vossbrinck B.A."/>
            <person name="Vossbrinck C.R."/>
            <person name="Barandun J."/>
        </authorList>
    </citation>
    <scope>NUCLEOTIDE SEQUENCE</scope>
    <source>
        <strain evidence="1">Illinois isolate</strain>
    </source>
</reference>
<keyword evidence="2" id="KW-1185">Reference proteome</keyword>
<dbReference type="RefSeq" id="XP_065328375.1">
    <property type="nucleotide sequence ID" value="XM_065472303.1"/>
</dbReference>
<evidence type="ECO:0000313" key="2">
    <source>
        <dbReference type="Proteomes" id="UP001334084"/>
    </source>
</evidence>
<dbReference type="EMBL" id="CP142726">
    <property type="protein sequence ID" value="WUR02230.1"/>
    <property type="molecule type" value="Genomic_DNA"/>
</dbReference>
<evidence type="ECO:0000313" key="1">
    <source>
        <dbReference type="EMBL" id="WUR02230.1"/>
    </source>
</evidence>
<sequence>MGKIFVLKFEHIITKKTEIKDFTCFNYNEIYCKVTISHSGPYCCVVVNLGGIVGIFDIPLIYESDETTNEYRKIENIAKDIEKKLYEIDMNINKYCIIFIYKQNEIENYKIMNDLITHIKKINLNRKVVRRTELYYDFIFEDKCLLKRRIIDRDESMIYSQSSDCLNVFKDSSKLKKQFYCFTIEFYKDDVSYFFEVYDKDFTVKCSNTLDKYYSDDEKKKELNKHVNELFEFLGSRERKKYKFYKSTTIKKNMIKNKDLLFKINIKTKKIVFKQSKGTYIYSYKNDTKSGKNITHISRECFNDFCKILKFISKNKKNWHEYIGVLYKFLETSNLVKFFINKILDKEDSAINIFFKHICLNLDKKILNNVEIITKDKYLDQTEKNKLTEAVVQYLSSKDKNQFIKCMIKFCFFFEGENIIRDNIEVKNTIFKTLNEIRNIILIDALSIRPKIKRKKDKMKKNVGYLTKICREVYSGLRDIKQYNKNSKQCVELLLKLFEEPENSIYEIKEGKRDSFRGKRIKEFINLNDIQDKIFEDIKEKIVESTQ</sequence>
<dbReference type="AlphaFoldDB" id="A0AAX4J8I9"/>
<proteinExistence type="predicted"/>